<accession>A0ABP9MK58</accession>
<dbReference type="Proteomes" id="UP001500353">
    <property type="component" value="Unassembled WGS sequence"/>
</dbReference>
<keyword evidence="2" id="KW-1185">Reference proteome</keyword>
<evidence type="ECO:0000313" key="1">
    <source>
        <dbReference type="EMBL" id="GAA5096568.1"/>
    </source>
</evidence>
<evidence type="ECO:0008006" key="3">
    <source>
        <dbReference type="Google" id="ProtNLM"/>
    </source>
</evidence>
<name>A0ABP9MK58_9FLAO</name>
<proteinExistence type="predicted"/>
<dbReference type="EMBL" id="BAABHX010000005">
    <property type="protein sequence ID" value="GAA5096568.1"/>
    <property type="molecule type" value="Genomic_DNA"/>
</dbReference>
<sequence>MKFLLFKKRAYVLEIICEILPRYGVVVVVVEETEDISKVENLGIEISDMFLKKFIIIYQMYKLF</sequence>
<comment type="caution">
    <text evidence="1">The sequence shown here is derived from an EMBL/GenBank/DDBJ whole genome shotgun (WGS) entry which is preliminary data.</text>
</comment>
<protein>
    <recommendedName>
        <fullName evidence="3">EAL domain-containing protein</fullName>
    </recommendedName>
</protein>
<organism evidence="1 2">
    <name type="scientific">Chryseobacterium ginsengisoli</name>
    <dbReference type="NCBI Taxonomy" id="363853"/>
    <lineage>
        <taxon>Bacteria</taxon>
        <taxon>Pseudomonadati</taxon>
        <taxon>Bacteroidota</taxon>
        <taxon>Flavobacteriia</taxon>
        <taxon>Flavobacteriales</taxon>
        <taxon>Weeksellaceae</taxon>
        <taxon>Chryseobacterium group</taxon>
        <taxon>Chryseobacterium</taxon>
    </lineage>
</organism>
<gene>
    <name evidence="1" type="ORF">GCM10023210_30480</name>
</gene>
<evidence type="ECO:0000313" key="2">
    <source>
        <dbReference type="Proteomes" id="UP001500353"/>
    </source>
</evidence>
<reference evidence="2" key="1">
    <citation type="journal article" date="2019" name="Int. J. Syst. Evol. Microbiol.">
        <title>The Global Catalogue of Microorganisms (GCM) 10K type strain sequencing project: providing services to taxonomists for standard genome sequencing and annotation.</title>
        <authorList>
            <consortium name="The Broad Institute Genomics Platform"/>
            <consortium name="The Broad Institute Genome Sequencing Center for Infectious Disease"/>
            <person name="Wu L."/>
            <person name="Ma J."/>
        </authorList>
    </citation>
    <scope>NUCLEOTIDE SEQUENCE [LARGE SCALE GENOMIC DNA]</scope>
    <source>
        <strain evidence="2">JCM 18019</strain>
    </source>
</reference>